<comment type="caution">
    <text evidence="6">The sequence shown here is derived from an EMBL/GenBank/DDBJ whole genome shotgun (WGS) entry which is preliminary data.</text>
</comment>
<dbReference type="Proteomes" id="UP000030152">
    <property type="component" value="Unassembled WGS sequence"/>
</dbReference>
<evidence type="ECO:0000259" key="4">
    <source>
        <dbReference type="Pfam" id="PF13472"/>
    </source>
</evidence>
<keyword evidence="3" id="KW-0732">Signal</keyword>
<dbReference type="InterPro" id="IPR037459">
    <property type="entry name" value="RhgT-like"/>
</dbReference>
<evidence type="ECO:0000256" key="2">
    <source>
        <dbReference type="ARBA" id="ARBA00022801"/>
    </source>
</evidence>
<proteinExistence type="inferred from homology"/>
<dbReference type="EMBL" id="JRLX01000008">
    <property type="protein sequence ID" value="KGO86809.1"/>
    <property type="molecule type" value="Genomic_DNA"/>
</dbReference>
<comment type="similarity">
    <text evidence="1">Belongs to the 'GDSL' lipolytic enzyme family.</text>
</comment>
<dbReference type="InterPro" id="IPR008979">
    <property type="entry name" value="Galactose-bd-like_sf"/>
</dbReference>
<evidence type="ECO:0000313" key="6">
    <source>
        <dbReference type="EMBL" id="KGO86809.1"/>
    </source>
</evidence>
<dbReference type="PANTHER" id="PTHR43695:SF1">
    <property type="entry name" value="RHAMNOGALACTURONAN ACETYLESTERASE"/>
    <property type="match status" value="1"/>
</dbReference>
<accession>A0A0A2M3G5</accession>
<feature type="domain" description="Beta-agarase/YXIM esterase-like galactose-binding" evidence="5">
    <location>
        <begin position="24"/>
        <end position="113"/>
    </location>
</feature>
<evidence type="ECO:0000313" key="7">
    <source>
        <dbReference type="Proteomes" id="UP000030152"/>
    </source>
</evidence>
<dbReference type="SUPFAM" id="SSF52266">
    <property type="entry name" value="SGNH hydrolase"/>
    <property type="match status" value="1"/>
</dbReference>
<dbReference type="OrthoDB" id="9807041at2"/>
<feature type="signal peptide" evidence="3">
    <location>
        <begin position="1"/>
        <end position="19"/>
    </location>
</feature>
<dbReference type="STRING" id="1121895.GCA_000378485_00085"/>
<reference evidence="6 7" key="1">
    <citation type="submission" date="2013-09" db="EMBL/GenBank/DDBJ databases">
        <authorList>
            <person name="Zeng Z."/>
            <person name="Chen C."/>
        </authorList>
    </citation>
    <scope>NUCLEOTIDE SEQUENCE [LARGE SCALE GENOMIC DNA]</scope>
    <source>
        <strain evidence="6 7">WB 3.3-2</strain>
    </source>
</reference>
<dbReference type="CDD" id="cd01821">
    <property type="entry name" value="Rhamnogalacturan_acetylesterase_like"/>
    <property type="match status" value="1"/>
</dbReference>
<keyword evidence="7" id="KW-1185">Reference proteome</keyword>
<dbReference type="Pfam" id="PF21254">
    <property type="entry name" value="AGA-YXIM_GBD"/>
    <property type="match status" value="1"/>
</dbReference>
<keyword evidence="2" id="KW-0378">Hydrolase</keyword>
<dbReference type="Pfam" id="PF13472">
    <property type="entry name" value="Lipase_GDSL_2"/>
    <property type="match status" value="1"/>
</dbReference>
<gene>
    <name evidence="6" type="ORF">Q765_09295</name>
</gene>
<dbReference type="eggNOG" id="COG3401">
    <property type="taxonomic scope" value="Bacteria"/>
</dbReference>
<dbReference type="Gene3D" id="2.60.120.430">
    <property type="entry name" value="Galactose-binding lectin"/>
    <property type="match status" value="1"/>
</dbReference>
<protein>
    <submittedName>
        <fullName evidence="6">Rhamnogalacturonan acetylesterase</fullName>
    </submittedName>
</protein>
<dbReference type="SUPFAM" id="SSF49785">
    <property type="entry name" value="Galactose-binding domain-like"/>
    <property type="match status" value="1"/>
</dbReference>
<sequence length="444" mass="49745">MKKQFYIAVAFLLSALSYAQTNSYKFDFGTGKAQKGYIKITPDTKYTTQADYGFVSGSKVEAVDRGTAGLTGNYITGKGPFYFSVKVPEGNYDVKLILGDVKGASATSIRAECRRLMLPQVTTKQGEIIEKTFTVHVKDSLLRDANGAVVSKVRIKPREKNYLHWDNVLTIEFNDSLPKICAIEIIPNKMATTIFLAGDSTVVDQPEDPYASWGQMFPSFLVPSKVAVANYAESGETLKAFENEKRFEKIFSLAKAGDYLFIEFTHNDQKPGPNHLDAFTTYKETVKKWIAEARNRKMIPVLVTSTNRRKFDADGHIENTLLDYPEALRQTAKEENVALIDLAAMSKIFYEALGEKESVKAFVHYPANTYPNQAKALEDNTHFNPYGAYELANCVVSSIRRQNLPLAKFIRKDVIDYNPANPTPVDKFYWPQSGFVSSVKPDGN</sequence>
<dbReference type="InterPro" id="IPR036514">
    <property type="entry name" value="SGNH_hydro_sf"/>
</dbReference>
<evidence type="ECO:0000256" key="1">
    <source>
        <dbReference type="ARBA" id="ARBA00008668"/>
    </source>
</evidence>
<dbReference type="GO" id="GO:0016788">
    <property type="term" value="F:hydrolase activity, acting on ester bonds"/>
    <property type="evidence" value="ECO:0007669"/>
    <property type="project" value="UniProtKB-ARBA"/>
</dbReference>
<name>A0A0A2M3G5_9FLAO</name>
<dbReference type="Gene3D" id="3.40.50.1110">
    <property type="entry name" value="SGNH hydrolase"/>
    <property type="match status" value="1"/>
</dbReference>
<dbReference type="RefSeq" id="WP_020211210.1">
    <property type="nucleotide sequence ID" value="NZ_JRLX01000008.1"/>
</dbReference>
<dbReference type="AlphaFoldDB" id="A0A0A2M3G5"/>
<dbReference type="InterPro" id="IPR013830">
    <property type="entry name" value="SGNH_hydro"/>
</dbReference>
<feature type="domain" description="SGNH hydrolase-type esterase" evidence="4">
    <location>
        <begin position="198"/>
        <end position="362"/>
    </location>
</feature>
<evidence type="ECO:0000256" key="3">
    <source>
        <dbReference type="SAM" id="SignalP"/>
    </source>
</evidence>
<dbReference type="InterPro" id="IPR049033">
    <property type="entry name" value="AGA-YXIM_GBD"/>
</dbReference>
<evidence type="ECO:0000259" key="5">
    <source>
        <dbReference type="Pfam" id="PF21254"/>
    </source>
</evidence>
<feature type="chain" id="PRO_5001991631" evidence="3">
    <location>
        <begin position="20"/>
        <end position="444"/>
    </location>
</feature>
<dbReference type="PANTHER" id="PTHR43695">
    <property type="entry name" value="PUTATIVE (AFU_ORTHOLOGUE AFUA_2G17250)-RELATED"/>
    <property type="match status" value="1"/>
</dbReference>
<organism evidence="6 7">
    <name type="scientific">Flavobacterium rivuli WB 3.3-2 = DSM 21788</name>
    <dbReference type="NCBI Taxonomy" id="1121895"/>
    <lineage>
        <taxon>Bacteria</taxon>
        <taxon>Pseudomonadati</taxon>
        <taxon>Bacteroidota</taxon>
        <taxon>Flavobacteriia</taxon>
        <taxon>Flavobacteriales</taxon>
        <taxon>Flavobacteriaceae</taxon>
        <taxon>Flavobacterium</taxon>
    </lineage>
</organism>
<dbReference type="eggNOG" id="COG2755">
    <property type="taxonomic scope" value="Bacteria"/>
</dbReference>